<dbReference type="PANTHER" id="PTHR43792:SF8">
    <property type="entry name" value="[RIBOSOMAL PROTEIN US5]-ALANINE N-ACETYLTRANSFERASE"/>
    <property type="match status" value="1"/>
</dbReference>
<sequence length="181" mass="20754">MENGLENNTIYLTEMTDGFLMDIHGYASNEEVCKYQPWGPNSIEDTKTYLKEVLADVMKDKRTRYVFAVVEKTSNKMIGAGELFHVDYANKNGEMGYIIHPNFWGNGIATQVAHLLLDFGFKELKLNRISATCDVRNIASEKVLKKVGMIQEGLLRENILLKDGWRDSFLYSNLSRDRMTK</sequence>
<dbReference type="CDD" id="cd04301">
    <property type="entry name" value="NAT_SF"/>
    <property type="match status" value="1"/>
</dbReference>
<evidence type="ECO:0000256" key="1">
    <source>
        <dbReference type="ARBA" id="ARBA00022679"/>
    </source>
</evidence>
<dbReference type="RefSeq" id="WP_191697613.1">
    <property type="nucleotide sequence ID" value="NZ_JACSQO010000009.1"/>
</dbReference>
<dbReference type="Pfam" id="PF13302">
    <property type="entry name" value="Acetyltransf_3"/>
    <property type="match status" value="1"/>
</dbReference>
<feature type="domain" description="N-acetyltransferase" evidence="4">
    <location>
        <begin position="10"/>
        <end position="172"/>
    </location>
</feature>
<proteinExistence type="inferred from homology"/>
<evidence type="ECO:0000256" key="3">
    <source>
        <dbReference type="ARBA" id="ARBA00038502"/>
    </source>
</evidence>
<evidence type="ECO:0000259" key="4">
    <source>
        <dbReference type="PROSITE" id="PS51186"/>
    </source>
</evidence>
<dbReference type="InterPro" id="IPR051531">
    <property type="entry name" value="N-acetyltransferase"/>
</dbReference>
<name>A0ABR8RD58_9BACI</name>
<reference evidence="5 6" key="1">
    <citation type="submission" date="2020-08" db="EMBL/GenBank/DDBJ databases">
        <title>A Genomic Blueprint of the Chicken Gut Microbiome.</title>
        <authorList>
            <person name="Gilroy R."/>
            <person name="Ravi A."/>
            <person name="Getino M."/>
            <person name="Pursley I."/>
            <person name="Horton D.L."/>
            <person name="Alikhan N.-F."/>
            <person name="Baker D."/>
            <person name="Gharbi K."/>
            <person name="Hall N."/>
            <person name="Watson M."/>
            <person name="Adriaenssens E.M."/>
            <person name="Foster-Nyarko E."/>
            <person name="Jarju S."/>
            <person name="Secka A."/>
            <person name="Antonio M."/>
            <person name="Oren A."/>
            <person name="Chaudhuri R."/>
            <person name="La Ragione R.M."/>
            <person name="Hildebrand F."/>
            <person name="Pallen M.J."/>
        </authorList>
    </citation>
    <scope>NUCLEOTIDE SEQUENCE [LARGE SCALE GENOMIC DNA]</scope>
    <source>
        <strain evidence="5 6">Sa2BUA9</strain>
    </source>
</reference>
<keyword evidence="1" id="KW-0808">Transferase</keyword>
<dbReference type="EMBL" id="JACSQO010000009">
    <property type="protein sequence ID" value="MBD7945597.1"/>
    <property type="molecule type" value="Genomic_DNA"/>
</dbReference>
<gene>
    <name evidence="5" type="ORF">H9650_15910</name>
</gene>
<dbReference type="SUPFAM" id="SSF55729">
    <property type="entry name" value="Acyl-CoA N-acyltransferases (Nat)"/>
    <property type="match status" value="1"/>
</dbReference>
<evidence type="ECO:0000313" key="5">
    <source>
        <dbReference type="EMBL" id="MBD7945597.1"/>
    </source>
</evidence>
<keyword evidence="6" id="KW-1185">Reference proteome</keyword>
<dbReference type="InterPro" id="IPR016181">
    <property type="entry name" value="Acyl_CoA_acyltransferase"/>
</dbReference>
<protein>
    <submittedName>
        <fullName evidence="5">GNAT family N-acetyltransferase</fullName>
    </submittedName>
</protein>
<dbReference type="Gene3D" id="3.40.630.30">
    <property type="match status" value="1"/>
</dbReference>
<keyword evidence="2" id="KW-0012">Acyltransferase</keyword>
<dbReference type="InterPro" id="IPR000182">
    <property type="entry name" value="GNAT_dom"/>
</dbReference>
<dbReference type="Proteomes" id="UP000640786">
    <property type="component" value="Unassembled WGS sequence"/>
</dbReference>
<evidence type="ECO:0000313" key="6">
    <source>
        <dbReference type="Proteomes" id="UP000640786"/>
    </source>
</evidence>
<evidence type="ECO:0000256" key="2">
    <source>
        <dbReference type="ARBA" id="ARBA00023315"/>
    </source>
</evidence>
<dbReference type="PANTHER" id="PTHR43792">
    <property type="entry name" value="GNAT FAMILY, PUTATIVE (AFU_ORTHOLOGUE AFUA_3G00765)-RELATED-RELATED"/>
    <property type="match status" value="1"/>
</dbReference>
<organism evidence="5 6">
    <name type="scientific">Psychrobacillus faecigallinarum</name>
    <dbReference type="NCBI Taxonomy" id="2762235"/>
    <lineage>
        <taxon>Bacteria</taxon>
        <taxon>Bacillati</taxon>
        <taxon>Bacillota</taxon>
        <taxon>Bacilli</taxon>
        <taxon>Bacillales</taxon>
        <taxon>Bacillaceae</taxon>
        <taxon>Psychrobacillus</taxon>
    </lineage>
</organism>
<dbReference type="PROSITE" id="PS51186">
    <property type="entry name" value="GNAT"/>
    <property type="match status" value="1"/>
</dbReference>
<comment type="caution">
    <text evidence="5">The sequence shown here is derived from an EMBL/GenBank/DDBJ whole genome shotgun (WGS) entry which is preliminary data.</text>
</comment>
<accession>A0ABR8RD58</accession>
<comment type="similarity">
    <text evidence="3">Belongs to the acetyltransferase family. RimJ subfamily.</text>
</comment>